<keyword evidence="1" id="KW-1133">Transmembrane helix</keyword>
<dbReference type="WormBase" id="Bm10763">
    <property type="protein sequence ID" value="BM45550"/>
    <property type="gene ID" value="WBGene00231024"/>
</dbReference>
<name>A0A0H5SA47_BRUMA</name>
<evidence type="ECO:0000313" key="3">
    <source>
        <dbReference type="WormBase" id="Bm10763"/>
    </source>
</evidence>
<evidence type="ECO:0000313" key="2">
    <source>
        <dbReference type="EMBL" id="CRZ25466.1"/>
    </source>
</evidence>
<gene>
    <name evidence="2 3" type="ORF">Bm10763</name>
    <name evidence="2" type="ORF">BM_Bm10763</name>
</gene>
<protein>
    <submittedName>
        <fullName evidence="2">Bm10763</fullName>
    </submittedName>
</protein>
<reference evidence="2" key="2">
    <citation type="submission" date="2012-12" db="EMBL/GenBank/DDBJ databases">
        <authorList>
            <person name="Gao Y.W."/>
            <person name="Fan S.T."/>
            <person name="Sun H.T."/>
            <person name="Wang Z."/>
            <person name="Gao X.L."/>
            <person name="Li Y.G."/>
            <person name="Wang T.C."/>
            <person name="Zhang K."/>
            <person name="Xu W.W."/>
            <person name="Yu Z.J."/>
            <person name="Xia X.Z."/>
        </authorList>
    </citation>
    <scope>NUCLEOTIDE SEQUENCE</scope>
    <source>
        <strain evidence="2">FR3</strain>
    </source>
</reference>
<accession>A0A0H5SA47</accession>
<evidence type="ECO:0000256" key="1">
    <source>
        <dbReference type="SAM" id="Phobius"/>
    </source>
</evidence>
<keyword evidence="1" id="KW-0812">Transmembrane</keyword>
<reference evidence="2" key="1">
    <citation type="journal article" date="2007" name="Science">
        <title>Draft genome of the filarial nematode parasite Brugia malayi.</title>
        <authorList>
            <person name="Ghedin E."/>
            <person name="Wang S."/>
            <person name="Spiro D."/>
            <person name="Caler E."/>
            <person name="Zhao Q."/>
            <person name="Crabtree J."/>
            <person name="Allen J.E."/>
            <person name="Delcher A.L."/>
            <person name="Guiliano D.B."/>
            <person name="Miranda-Saavedra D."/>
            <person name="Angiuoli S.V."/>
            <person name="Creasy T."/>
            <person name="Amedeo P."/>
            <person name="Haas B."/>
            <person name="El-Sayed N.M."/>
            <person name="Wortman J.R."/>
            <person name="Feldblyum T."/>
            <person name="Tallon L."/>
            <person name="Schatz M."/>
            <person name="Shumway M."/>
            <person name="Koo H."/>
            <person name="Salzberg S.L."/>
            <person name="Schobel S."/>
            <person name="Pertea M."/>
            <person name="Pop M."/>
            <person name="White O."/>
            <person name="Barton G.J."/>
            <person name="Carlow C.K."/>
            <person name="Crawford M.J."/>
            <person name="Daub J."/>
            <person name="Dimmic M.W."/>
            <person name="Estes C.F."/>
            <person name="Foster J.M."/>
            <person name="Ganatra M."/>
            <person name="Gregory W.F."/>
            <person name="Johnson N.M."/>
            <person name="Jin J."/>
            <person name="Komuniecki R."/>
            <person name="Korf I."/>
            <person name="Kumar S."/>
            <person name="Laney S."/>
            <person name="Li B.W."/>
            <person name="Li W."/>
            <person name="Lindblom T.H."/>
            <person name="Lustigman S."/>
            <person name="Ma D."/>
            <person name="Maina C.V."/>
            <person name="Martin D.M."/>
            <person name="McCarter J.P."/>
            <person name="McReynolds L."/>
            <person name="Mitreva M."/>
            <person name="Nutman T.B."/>
            <person name="Parkinson J."/>
            <person name="Peregrin-Alvarez J.M."/>
            <person name="Poole C."/>
            <person name="Ren Q."/>
            <person name="Saunders L."/>
            <person name="Sluder A.E."/>
            <person name="Smith K."/>
            <person name="Stanke M."/>
            <person name="Unnasch T.R."/>
            <person name="Ware J."/>
            <person name="Wei A.D."/>
            <person name="Weil G."/>
            <person name="Williams D.J."/>
            <person name="Zhang Y."/>
            <person name="Williams S.A."/>
            <person name="Fraser-Liggett C."/>
            <person name="Slatko B."/>
            <person name="Blaxter M.L."/>
            <person name="Scott A.L."/>
        </authorList>
    </citation>
    <scope>NUCLEOTIDE SEQUENCE</scope>
    <source>
        <strain evidence="2">FR3</strain>
    </source>
</reference>
<dbReference type="EMBL" id="LN857009">
    <property type="protein sequence ID" value="CRZ25466.1"/>
    <property type="molecule type" value="Genomic_DNA"/>
</dbReference>
<keyword evidence="1" id="KW-0472">Membrane</keyword>
<dbReference type="AlphaFoldDB" id="A0A0H5SA47"/>
<sequence length="262" mass="30042">MAMGNINDDGEAMSGKELKLQNYKCNEQNKDNQVVDSIDPLKYMDLLLQKTINNFSAIIDVTRQQYIANLRDKYVQFKNTFDKAQAMKDDDSSMTSFHGHQYDERTIPCAGENCFTQHTLQERTFNRTAKLLRHTALRRAFLNTPILNEKIVGERTIKSRSDMENEMVTSEKNVTHSDKVKREKLEDSTESMITVPVKVPAVTSQQVAELSMGTDWWNGTWFWIIDLVVLILLLILILSCCIWHCGSSSSSSSSKRSNYIRI</sequence>
<proteinExistence type="predicted"/>
<feature type="transmembrane region" description="Helical" evidence="1">
    <location>
        <begin position="221"/>
        <end position="246"/>
    </location>
</feature>
<organism evidence="2">
    <name type="scientific">Brugia malayi</name>
    <name type="common">Filarial nematode worm</name>
    <dbReference type="NCBI Taxonomy" id="6279"/>
    <lineage>
        <taxon>Eukaryota</taxon>
        <taxon>Metazoa</taxon>
        <taxon>Ecdysozoa</taxon>
        <taxon>Nematoda</taxon>
        <taxon>Chromadorea</taxon>
        <taxon>Rhabditida</taxon>
        <taxon>Spirurina</taxon>
        <taxon>Spiruromorpha</taxon>
        <taxon>Filarioidea</taxon>
        <taxon>Onchocercidae</taxon>
        <taxon>Brugia</taxon>
    </lineage>
</organism>